<dbReference type="Pfam" id="PF00586">
    <property type="entry name" value="AIRS"/>
    <property type="match status" value="1"/>
</dbReference>
<evidence type="ECO:0000256" key="13">
    <source>
        <dbReference type="HAMAP-Rule" id="MF_00741"/>
    </source>
</evidence>
<dbReference type="AlphaFoldDB" id="A0A401ZV13"/>
<dbReference type="Gene3D" id="3.40.50.880">
    <property type="match status" value="1"/>
</dbReference>
<name>A0A401ZV13_9CHLR</name>
<protein>
    <recommendedName>
        <fullName evidence="12 13">Multifunctional fusion protein</fullName>
    </recommendedName>
    <domain>
        <recommendedName>
            <fullName evidence="12">Phosphoribosylformylglycinamidine synthase subunit PurQ</fullName>
            <shortName evidence="12">FGAM synthase</shortName>
            <ecNumber evidence="12">6.3.5.3</ecNumber>
        </recommendedName>
        <alternativeName>
            <fullName evidence="12">Formylglycinamide ribonucleotide amidotransferase subunit I</fullName>
        </alternativeName>
        <alternativeName>
            <fullName evidence="12">Glutaminase PurQ</fullName>
        </alternativeName>
        <alternativeName>
            <fullName evidence="12">Phosphoribosylformylglycinamidine synthase subunit I</fullName>
            <shortName evidence="12">FGAR amidotransferase I</shortName>
            <shortName evidence="12">FGAR-AT I</shortName>
            <ecNumber evidence="12">3.5.1.2</ecNumber>
        </alternativeName>
    </domain>
    <domain>
        <recommendedName>
            <fullName evidence="13">Phosphoribosylformylglycinamidine cyclo-ligase</fullName>
            <ecNumber evidence="13">6.3.3.1</ecNumber>
        </recommendedName>
        <alternativeName>
            <fullName evidence="13">AIR synthase</fullName>
        </alternativeName>
        <alternativeName>
            <fullName evidence="13">AIRS</fullName>
        </alternativeName>
        <alternativeName>
            <fullName evidence="13">Phosphoribosyl-aminoimidazole synthetase</fullName>
        </alternativeName>
    </domain>
</protein>
<evidence type="ECO:0000259" key="15">
    <source>
        <dbReference type="Pfam" id="PF02769"/>
    </source>
</evidence>
<comment type="similarity">
    <text evidence="3 13">Belongs to the AIR synthase family.</text>
</comment>
<evidence type="ECO:0000256" key="2">
    <source>
        <dbReference type="ARBA" id="ARBA00004686"/>
    </source>
</evidence>
<evidence type="ECO:0000256" key="7">
    <source>
        <dbReference type="ARBA" id="ARBA00022755"/>
    </source>
</evidence>
<evidence type="ECO:0000256" key="11">
    <source>
        <dbReference type="ARBA" id="ARBA00049057"/>
    </source>
</evidence>
<accession>A0A401ZV13</accession>
<dbReference type="GO" id="GO:0004637">
    <property type="term" value="F:phosphoribosylamine-glycine ligase activity"/>
    <property type="evidence" value="ECO:0007669"/>
    <property type="project" value="TreeGrafter"/>
</dbReference>
<dbReference type="RefSeq" id="WP_126578325.1">
    <property type="nucleotide sequence ID" value="NZ_BIFR01000001.1"/>
</dbReference>
<dbReference type="SMART" id="SM01211">
    <property type="entry name" value="GATase_5"/>
    <property type="match status" value="1"/>
</dbReference>
<dbReference type="NCBIfam" id="TIGR01737">
    <property type="entry name" value="FGAM_synth_I"/>
    <property type="match status" value="1"/>
</dbReference>
<dbReference type="Pfam" id="PF02769">
    <property type="entry name" value="AIRS_C"/>
    <property type="match status" value="1"/>
</dbReference>
<dbReference type="UniPathway" id="UPA00074">
    <property type="reaction ID" value="UER00128"/>
</dbReference>
<comment type="function">
    <text evidence="12">Part of the phosphoribosylformylglycinamidine synthase complex involved in the purines biosynthetic pathway. Catalyzes the ATP-dependent conversion of formylglycinamide ribonucleotide (FGAR) and glutamine to yield formylglycinamidine ribonucleotide (FGAM) and glutamate. The FGAM synthase complex is composed of three subunits. PurQ produces an ammonia molecule by converting glutamine to glutamate. PurL transfers the ammonia molecule to FGAR to form FGAM in an ATP-dependent manner. PurS interacts with PurQ and PurL and is thought to assist in the transfer of the ammonia molecule from PurQ to PurL.</text>
</comment>
<dbReference type="InterPro" id="IPR029062">
    <property type="entry name" value="Class_I_gatase-like"/>
</dbReference>
<comment type="catalytic activity">
    <reaction evidence="12">
        <text>L-glutamine + H2O = L-glutamate + NH4(+)</text>
        <dbReference type="Rhea" id="RHEA:15889"/>
        <dbReference type="ChEBI" id="CHEBI:15377"/>
        <dbReference type="ChEBI" id="CHEBI:28938"/>
        <dbReference type="ChEBI" id="CHEBI:29985"/>
        <dbReference type="ChEBI" id="CHEBI:58359"/>
        <dbReference type="EC" id="3.5.1.2"/>
    </reaction>
</comment>
<keyword evidence="17" id="KW-1185">Reference proteome</keyword>
<dbReference type="InterPro" id="IPR004733">
    <property type="entry name" value="PurM_cligase"/>
</dbReference>
<dbReference type="GO" id="GO:0004641">
    <property type="term" value="F:phosphoribosylformylglycinamidine cyclo-ligase activity"/>
    <property type="evidence" value="ECO:0007669"/>
    <property type="project" value="UniProtKB-UniRule"/>
</dbReference>
<feature type="active site" evidence="12">
    <location>
        <position position="226"/>
    </location>
</feature>
<gene>
    <name evidence="13" type="primary">purM</name>
    <name evidence="12" type="synonym">purQ</name>
    <name evidence="16" type="ORF">KTT_06080</name>
</gene>
<comment type="subcellular location">
    <subcellularLocation>
        <location evidence="1 13">Cytoplasm</location>
    </subcellularLocation>
</comment>
<keyword evidence="10 12" id="KW-0315">Glutamine amidotransferase</keyword>
<evidence type="ECO:0000313" key="17">
    <source>
        <dbReference type="Proteomes" id="UP000287352"/>
    </source>
</evidence>
<keyword evidence="6 13" id="KW-0547">Nucleotide-binding</keyword>
<dbReference type="EC" id="3.5.1.2" evidence="12"/>
<evidence type="ECO:0000256" key="5">
    <source>
        <dbReference type="ARBA" id="ARBA00022598"/>
    </source>
</evidence>
<keyword evidence="5 13" id="KW-0436">Ligase</keyword>
<dbReference type="GO" id="GO:0004359">
    <property type="term" value="F:glutaminase activity"/>
    <property type="evidence" value="ECO:0007669"/>
    <property type="project" value="UniProtKB-EC"/>
</dbReference>
<evidence type="ECO:0000313" key="16">
    <source>
        <dbReference type="EMBL" id="GCE10749.1"/>
    </source>
</evidence>
<dbReference type="GO" id="GO:0005524">
    <property type="term" value="F:ATP binding"/>
    <property type="evidence" value="ECO:0007669"/>
    <property type="project" value="UniProtKB-KW"/>
</dbReference>
<dbReference type="InterPro" id="IPR010918">
    <property type="entry name" value="PurM-like_C_dom"/>
</dbReference>
<dbReference type="CDD" id="cd01740">
    <property type="entry name" value="GATase1_FGAR_AT"/>
    <property type="match status" value="1"/>
</dbReference>
<comment type="pathway">
    <text evidence="2 13">Purine metabolism; IMP biosynthesis via de novo pathway; 5-amino-1-(5-phospho-D-ribosyl)imidazole from N(2)-formyl-N(1)-(5-phospho-D-ribosyl)glycinamide: step 2/2.</text>
</comment>
<dbReference type="InterPro" id="IPR010075">
    <property type="entry name" value="PRibForGlyAmidine_synth_PurQ"/>
</dbReference>
<comment type="subunit">
    <text evidence="12">Part of the FGAM synthase complex composed of 1 PurL, 1 PurQ and 2 PurS subunits.</text>
</comment>
<evidence type="ECO:0000256" key="3">
    <source>
        <dbReference type="ARBA" id="ARBA00010280"/>
    </source>
</evidence>
<dbReference type="EC" id="6.3.3.1" evidence="13"/>
<dbReference type="PANTHER" id="PTHR10520">
    <property type="entry name" value="TRIFUNCTIONAL PURINE BIOSYNTHETIC PROTEIN ADENOSINE-3-RELATED"/>
    <property type="match status" value="1"/>
</dbReference>
<dbReference type="HAMAP" id="MF_00421">
    <property type="entry name" value="PurQ"/>
    <property type="match status" value="1"/>
</dbReference>
<dbReference type="GO" id="GO:0004642">
    <property type="term" value="F:phosphoribosylformylglycinamidine synthase activity"/>
    <property type="evidence" value="ECO:0007669"/>
    <property type="project" value="UniProtKB-UniRule"/>
</dbReference>
<reference evidence="17" key="1">
    <citation type="submission" date="2018-12" db="EMBL/GenBank/DDBJ databases">
        <title>Tengunoibacter tsumagoiensis gen. nov., sp. nov., Dictyobacter kobayashii sp. nov., D. alpinus sp. nov., and D. joshuensis sp. nov. and description of Dictyobacteraceae fam. nov. within the order Ktedonobacterales isolated from Tengu-no-mugimeshi.</title>
        <authorList>
            <person name="Wang C.M."/>
            <person name="Zheng Y."/>
            <person name="Sakai Y."/>
            <person name="Toyoda A."/>
            <person name="Minakuchi Y."/>
            <person name="Abe K."/>
            <person name="Yokota A."/>
            <person name="Yabe S."/>
        </authorList>
    </citation>
    <scope>NUCLEOTIDE SEQUENCE [LARGE SCALE GENOMIC DNA]</scope>
    <source>
        <strain evidence="17">Uno3</strain>
    </source>
</reference>
<feature type="domain" description="PurM-like N-terminal" evidence="14">
    <location>
        <begin position="337"/>
        <end position="442"/>
    </location>
</feature>
<comment type="pathway">
    <text evidence="12">Purine metabolism; IMP biosynthesis via de novo pathway; 5-amino-1-(5-phospho-D-ribosyl)imidazole from N(2)-formyl-N(1)-(5-phospho-D-ribosyl)glycinamide: step 1/2.</text>
</comment>
<dbReference type="Proteomes" id="UP000287352">
    <property type="component" value="Unassembled WGS sequence"/>
</dbReference>
<dbReference type="Gene3D" id="3.90.650.10">
    <property type="entry name" value="PurM-like C-terminal domain"/>
    <property type="match status" value="1"/>
</dbReference>
<feature type="active site" evidence="12">
    <location>
        <position position="228"/>
    </location>
</feature>
<evidence type="ECO:0000256" key="9">
    <source>
        <dbReference type="ARBA" id="ARBA00022840"/>
    </source>
</evidence>
<dbReference type="EMBL" id="BIFR01000001">
    <property type="protein sequence ID" value="GCE10749.1"/>
    <property type="molecule type" value="Genomic_DNA"/>
</dbReference>
<keyword evidence="4 13" id="KW-0963">Cytoplasm</keyword>
<dbReference type="FunFam" id="3.90.650.10:FF:000011">
    <property type="entry name" value="Phosphoribosylformylglycinamidine cyclo-ligase"/>
    <property type="match status" value="1"/>
</dbReference>
<dbReference type="InterPro" id="IPR016188">
    <property type="entry name" value="PurM-like_N"/>
</dbReference>
<dbReference type="SUPFAM" id="SSF56042">
    <property type="entry name" value="PurM C-terminal domain-like"/>
    <property type="match status" value="1"/>
</dbReference>
<dbReference type="CDD" id="cd02196">
    <property type="entry name" value="PurM"/>
    <property type="match status" value="1"/>
</dbReference>
<feature type="active site" description="Nucleophile" evidence="12">
    <location>
        <position position="96"/>
    </location>
</feature>
<dbReference type="PANTHER" id="PTHR10520:SF12">
    <property type="entry name" value="TRIFUNCTIONAL PURINE BIOSYNTHETIC PROTEIN ADENOSINE-3"/>
    <property type="match status" value="1"/>
</dbReference>
<evidence type="ECO:0000256" key="10">
    <source>
        <dbReference type="ARBA" id="ARBA00022962"/>
    </source>
</evidence>
<proteinExistence type="inferred from homology"/>
<dbReference type="GO" id="GO:0046084">
    <property type="term" value="P:adenine biosynthetic process"/>
    <property type="evidence" value="ECO:0007669"/>
    <property type="project" value="TreeGrafter"/>
</dbReference>
<evidence type="ECO:0000256" key="1">
    <source>
        <dbReference type="ARBA" id="ARBA00004496"/>
    </source>
</evidence>
<dbReference type="Gene3D" id="3.30.1330.10">
    <property type="entry name" value="PurM-like, N-terminal domain"/>
    <property type="match status" value="1"/>
</dbReference>
<dbReference type="EC" id="6.3.5.3" evidence="12"/>
<evidence type="ECO:0000256" key="6">
    <source>
        <dbReference type="ARBA" id="ARBA00022741"/>
    </source>
</evidence>
<dbReference type="InterPro" id="IPR036676">
    <property type="entry name" value="PurM-like_C_sf"/>
</dbReference>
<dbReference type="OrthoDB" id="9802507at2"/>
<evidence type="ECO:0000256" key="8">
    <source>
        <dbReference type="ARBA" id="ARBA00022801"/>
    </source>
</evidence>
<comment type="catalytic activity">
    <reaction evidence="11 13">
        <text>2-formamido-N(1)-(5-O-phospho-beta-D-ribosyl)acetamidine + ATP = 5-amino-1-(5-phospho-beta-D-ribosyl)imidazole + ADP + phosphate + H(+)</text>
        <dbReference type="Rhea" id="RHEA:23032"/>
        <dbReference type="ChEBI" id="CHEBI:15378"/>
        <dbReference type="ChEBI" id="CHEBI:30616"/>
        <dbReference type="ChEBI" id="CHEBI:43474"/>
        <dbReference type="ChEBI" id="CHEBI:137981"/>
        <dbReference type="ChEBI" id="CHEBI:147287"/>
        <dbReference type="ChEBI" id="CHEBI:456216"/>
        <dbReference type="EC" id="6.3.3.1"/>
    </reaction>
</comment>
<evidence type="ECO:0000256" key="4">
    <source>
        <dbReference type="ARBA" id="ARBA00022490"/>
    </source>
</evidence>
<dbReference type="SUPFAM" id="SSF52317">
    <property type="entry name" value="Class I glutamine amidotransferase-like"/>
    <property type="match status" value="1"/>
</dbReference>
<dbReference type="GO" id="GO:0006189">
    <property type="term" value="P:'de novo' IMP biosynthetic process"/>
    <property type="evidence" value="ECO:0007669"/>
    <property type="project" value="UniProtKB-UniRule"/>
</dbReference>
<keyword evidence="7 13" id="KW-0658">Purine biosynthesis</keyword>
<feature type="domain" description="PurM-like C-terminal" evidence="15">
    <location>
        <begin position="454"/>
        <end position="618"/>
    </location>
</feature>
<dbReference type="SUPFAM" id="SSF55326">
    <property type="entry name" value="PurM N-terminal domain-like"/>
    <property type="match status" value="1"/>
</dbReference>
<dbReference type="HAMAP" id="MF_00741">
    <property type="entry name" value="AIRS"/>
    <property type="match status" value="1"/>
</dbReference>
<dbReference type="InterPro" id="IPR036921">
    <property type="entry name" value="PurM-like_N_sf"/>
</dbReference>
<comment type="catalytic activity">
    <reaction evidence="12">
        <text>N(2)-formyl-N(1)-(5-phospho-beta-D-ribosyl)glycinamide + L-glutamine + ATP + H2O = 2-formamido-N(1)-(5-O-phospho-beta-D-ribosyl)acetamidine + L-glutamate + ADP + phosphate + H(+)</text>
        <dbReference type="Rhea" id="RHEA:17129"/>
        <dbReference type="ChEBI" id="CHEBI:15377"/>
        <dbReference type="ChEBI" id="CHEBI:15378"/>
        <dbReference type="ChEBI" id="CHEBI:29985"/>
        <dbReference type="ChEBI" id="CHEBI:30616"/>
        <dbReference type="ChEBI" id="CHEBI:43474"/>
        <dbReference type="ChEBI" id="CHEBI:58359"/>
        <dbReference type="ChEBI" id="CHEBI:147286"/>
        <dbReference type="ChEBI" id="CHEBI:147287"/>
        <dbReference type="ChEBI" id="CHEBI:456216"/>
        <dbReference type="EC" id="6.3.5.3"/>
    </reaction>
</comment>
<organism evidence="16 17">
    <name type="scientific">Tengunoibacter tsumagoiensis</name>
    <dbReference type="NCBI Taxonomy" id="2014871"/>
    <lineage>
        <taxon>Bacteria</taxon>
        <taxon>Bacillati</taxon>
        <taxon>Chloroflexota</taxon>
        <taxon>Ktedonobacteria</taxon>
        <taxon>Ktedonobacterales</taxon>
        <taxon>Dictyobacteraceae</taxon>
        <taxon>Tengunoibacter</taxon>
    </lineage>
</organism>
<dbReference type="NCBIfam" id="TIGR00878">
    <property type="entry name" value="purM"/>
    <property type="match status" value="1"/>
</dbReference>
<dbReference type="FunFam" id="3.30.1330.10:FF:000001">
    <property type="entry name" value="Phosphoribosylformylglycinamidine cyclo-ligase"/>
    <property type="match status" value="1"/>
</dbReference>
<evidence type="ECO:0000256" key="12">
    <source>
        <dbReference type="HAMAP-Rule" id="MF_00421"/>
    </source>
</evidence>
<sequence length="620" mass="66411">MSGLRALVLRAPGINRDPDAALACRLVGFETDRIHINQLIKQPELLLSYQFLVIPGGFSYGDDLGAGTLLAKNLTIHLGEQLRQFVDEGRPVLGVCNGFQVLVRAGLLPGAFSDDGETVKATLTDNQQAQFECRWVTLAAQPESKSIFTRGIAQPFETPIAHGEGQFVYSGDLARLREAGQVALVYTSSSSHEGEQVPYPENPNGSLGNIAGICNARGNVMGMMPHPENYVSALQHPLRRGHINGEGEGLQIFRNAYEYAQQLANPSATSGSTTPAEQKKAGLSYASSGVDVEAGERAVRLMKEAVRSTQGPEVLDGIGAFAGVYSAKNLQKMLQPALVASTDGVGTKTLLAAQANRYDTIGYDIVNHSINDLITQGARPLFFMDYLAVNKLDPVQAATIVKSVADACREAGCALLGGETAEMPDVYMPGVFDLAGTIVGVVEEDQANNGALIQPGDVILGLASNGLHTNGYSLARKVFADYELETVFPELGESLADALLRPHRSYLKEVTQLRAYLADRNRYIKGMAHITGGGFQGNISRILPQGTQAVIETSSWTVPALFQLLARLGDIPFAELYRTFNMGIGMVIVLSPKAALDARSSLPELLTIGQIVEGEGVVLR</sequence>
<evidence type="ECO:0000259" key="14">
    <source>
        <dbReference type="Pfam" id="PF00586"/>
    </source>
</evidence>
<keyword evidence="9 13" id="KW-0067">ATP-binding</keyword>
<comment type="caution">
    <text evidence="16">The sequence shown here is derived from an EMBL/GenBank/DDBJ whole genome shotgun (WGS) entry which is preliminary data.</text>
</comment>
<keyword evidence="8 12" id="KW-0378">Hydrolase</keyword>
<dbReference type="Pfam" id="PF13507">
    <property type="entry name" value="GATase_5"/>
    <property type="match status" value="1"/>
</dbReference>
<dbReference type="GO" id="GO:0005829">
    <property type="term" value="C:cytosol"/>
    <property type="evidence" value="ECO:0007669"/>
    <property type="project" value="TreeGrafter"/>
</dbReference>
<dbReference type="PROSITE" id="PS51273">
    <property type="entry name" value="GATASE_TYPE_1"/>
    <property type="match status" value="1"/>
</dbReference>